<dbReference type="AlphaFoldDB" id="A0A976GE93"/>
<dbReference type="EMBL" id="OGUS01000144">
    <property type="protein sequence ID" value="SPC24954.1"/>
    <property type="molecule type" value="Genomic_DNA"/>
</dbReference>
<evidence type="ECO:0000313" key="4">
    <source>
        <dbReference type="Proteomes" id="UP000256862"/>
    </source>
</evidence>
<feature type="transmembrane region" description="Helical" evidence="1">
    <location>
        <begin position="6"/>
        <end position="26"/>
    </location>
</feature>
<proteinExistence type="predicted"/>
<geneLocation type="plasmid" evidence="4">
    <name>co2235_mp</name>
</geneLocation>
<dbReference type="Proteomes" id="UP000623307">
    <property type="component" value="Chromosome 1"/>
</dbReference>
<evidence type="ECO:0000313" key="2">
    <source>
        <dbReference type="EMBL" id="QRQ92316.1"/>
    </source>
</evidence>
<keyword evidence="1" id="KW-0812">Transmembrane</keyword>
<dbReference type="RefSeq" id="WP_157096928.1">
    <property type="nucleotide sequence ID" value="NZ_CP069809.1"/>
</dbReference>
<keyword evidence="5" id="KW-1185">Reference proteome</keyword>
<keyword evidence="1" id="KW-1133">Transmembrane helix</keyword>
<protein>
    <submittedName>
        <fullName evidence="3">Uncharacterized protein</fullName>
    </submittedName>
</protein>
<name>A0A976GE93_9BURK</name>
<evidence type="ECO:0000313" key="5">
    <source>
        <dbReference type="Proteomes" id="UP000623307"/>
    </source>
</evidence>
<sequence length="45" mass="5047">MNHVVSLGGYILGCLAALLIAVRWLLRNDPVLRTDEPHEPPRQPD</sequence>
<accession>A0A976GE93</accession>
<dbReference type="EMBL" id="CP069811">
    <property type="protein sequence ID" value="QRQ92316.1"/>
    <property type="molecule type" value="Genomic_DNA"/>
</dbReference>
<reference evidence="3 4" key="1">
    <citation type="submission" date="2018-01" db="EMBL/GenBank/DDBJ databases">
        <authorList>
            <person name="Clerissi C."/>
        </authorList>
    </citation>
    <scope>NUCLEOTIDE SEQUENCE [LARGE SCALE GENOMIC DNA]</scope>
    <source>
        <strain evidence="3">Cupriavidus oxalaticus LMG 2235</strain>
        <plasmid evidence="4">co2235_mp</plasmid>
    </source>
</reference>
<keyword evidence="1" id="KW-0472">Membrane</keyword>
<evidence type="ECO:0000256" key="1">
    <source>
        <dbReference type="SAM" id="Phobius"/>
    </source>
</evidence>
<gene>
    <name evidence="3" type="ORF">CO2235_MP90044</name>
    <name evidence="2" type="ORF">JTE92_05280</name>
</gene>
<evidence type="ECO:0000313" key="3">
    <source>
        <dbReference type="EMBL" id="SPC24954.1"/>
    </source>
</evidence>
<reference evidence="2 5" key="2">
    <citation type="submission" date="2021-02" db="EMBL/GenBank/DDBJ databases">
        <title>Complete Genome Sequence of Cupriavidus oxalaticus Strain Ox1, a Soil Oxalate-Degrading Species.</title>
        <authorList>
            <person name="Palmieri F."/>
            <person name="Udriet P."/>
            <person name="Deuasquier M."/>
            <person name="Beaudoing E."/>
            <person name="Johnson S.L."/>
            <person name="Davenport K.W."/>
            <person name="Chain P.S."/>
            <person name="Bindschedler S."/>
            <person name="Junier P."/>
        </authorList>
    </citation>
    <scope>NUCLEOTIDE SEQUENCE [LARGE SCALE GENOMIC DNA]</scope>
    <source>
        <strain evidence="2 5">Ox1</strain>
    </source>
</reference>
<organism evidence="3 4">
    <name type="scientific">Cupriavidus oxalaticus</name>
    <dbReference type="NCBI Taxonomy" id="96344"/>
    <lineage>
        <taxon>Bacteria</taxon>
        <taxon>Pseudomonadati</taxon>
        <taxon>Pseudomonadota</taxon>
        <taxon>Betaproteobacteria</taxon>
        <taxon>Burkholderiales</taxon>
        <taxon>Burkholderiaceae</taxon>
        <taxon>Cupriavidus</taxon>
    </lineage>
</organism>
<dbReference type="GeneID" id="303488920"/>
<dbReference type="Proteomes" id="UP000256862">
    <property type="component" value="Plasmid CO2235_mp"/>
</dbReference>